<evidence type="ECO:0000313" key="3">
    <source>
        <dbReference type="EMBL" id="RHF85116.1"/>
    </source>
</evidence>
<comment type="caution">
    <text evidence="3">The sequence shown here is derived from an EMBL/GenBank/DDBJ whole genome shotgun (WGS) entry which is preliminary data.</text>
</comment>
<evidence type="ECO:0000313" key="4">
    <source>
        <dbReference type="Proteomes" id="UP000283701"/>
    </source>
</evidence>
<dbReference type="AlphaFoldDB" id="A0A3R6D7D6"/>
<dbReference type="InterPro" id="IPR001296">
    <property type="entry name" value="Glyco_trans_1"/>
</dbReference>
<dbReference type="PANTHER" id="PTHR45947:SF3">
    <property type="entry name" value="SULFOQUINOVOSYL TRANSFERASE SQD2"/>
    <property type="match status" value="1"/>
</dbReference>
<feature type="domain" description="Glycosyltransferase subfamily 4-like N-terminal" evidence="2">
    <location>
        <begin position="72"/>
        <end position="184"/>
    </location>
</feature>
<sequence>MKRESVLVMQEKKLKVLNLMTGGQVGGIETLCYNWGKYAPFQNGFAFLTERGVVYERMLEANFDIYDLTQEGSKISLSKIRKLIMIAKDYDIVMVHHGDPILRLYYIILSYHTKCKMVSYVHSCYGDNSQLSYGRMKNKMYEIIFQKAFDVSDAVIAVSKAGEKSYEQVYSVPQSKKYIVYNGIGSELINTGKQNVIDGCQPYKLLYIGRLNKIKGVDLLLRAVSTLKNDYELQLSIVGDGPERVTLESLMGDLGLEHIVCFCGESMDIQKYLSNADIFIYPSTCQEVFGISLVEALSYGVPCVANCLGGIPEIIQDGYNGILTEETSSEGLTIAIKKLLDCCQNGTVKRYSENAKKTALKYTIDNNCNQVNNILEKI</sequence>
<dbReference type="InterPro" id="IPR028098">
    <property type="entry name" value="Glyco_trans_4-like_N"/>
</dbReference>
<dbReference type="InterPro" id="IPR050194">
    <property type="entry name" value="Glycosyltransferase_grp1"/>
</dbReference>
<evidence type="ECO:0000259" key="1">
    <source>
        <dbReference type="Pfam" id="PF00534"/>
    </source>
</evidence>
<dbReference type="CDD" id="cd03801">
    <property type="entry name" value="GT4_PimA-like"/>
    <property type="match status" value="1"/>
</dbReference>
<proteinExistence type="predicted"/>
<dbReference type="EMBL" id="QRHP01000005">
    <property type="protein sequence ID" value="RHF85116.1"/>
    <property type="molecule type" value="Genomic_DNA"/>
</dbReference>
<dbReference type="Pfam" id="PF13439">
    <property type="entry name" value="Glyco_transf_4"/>
    <property type="match status" value="1"/>
</dbReference>
<gene>
    <name evidence="3" type="ORF">DW654_06820</name>
</gene>
<dbReference type="PANTHER" id="PTHR45947">
    <property type="entry name" value="SULFOQUINOVOSYL TRANSFERASE SQD2"/>
    <property type="match status" value="1"/>
</dbReference>
<dbReference type="GO" id="GO:0016757">
    <property type="term" value="F:glycosyltransferase activity"/>
    <property type="evidence" value="ECO:0007669"/>
    <property type="project" value="InterPro"/>
</dbReference>
<reference evidence="3 4" key="1">
    <citation type="submission" date="2018-08" db="EMBL/GenBank/DDBJ databases">
        <title>A genome reference for cultivated species of the human gut microbiota.</title>
        <authorList>
            <person name="Zou Y."/>
            <person name="Xue W."/>
            <person name="Luo G."/>
        </authorList>
    </citation>
    <scope>NUCLEOTIDE SEQUENCE [LARGE SCALE GENOMIC DNA]</scope>
    <source>
        <strain evidence="3 4">AM23-23AC</strain>
    </source>
</reference>
<feature type="domain" description="Glycosyl transferase family 1" evidence="1">
    <location>
        <begin position="202"/>
        <end position="357"/>
    </location>
</feature>
<keyword evidence="3" id="KW-0808">Transferase</keyword>
<evidence type="ECO:0000259" key="2">
    <source>
        <dbReference type="Pfam" id="PF13439"/>
    </source>
</evidence>
<dbReference type="SUPFAM" id="SSF53756">
    <property type="entry name" value="UDP-Glycosyltransferase/glycogen phosphorylase"/>
    <property type="match status" value="1"/>
</dbReference>
<dbReference type="Proteomes" id="UP000283701">
    <property type="component" value="Unassembled WGS sequence"/>
</dbReference>
<organism evidence="3 4">
    <name type="scientific">Roseburia inulinivorans</name>
    <dbReference type="NCBI Taxonomy" id="360807"/>
    <lineage>
        <taxon>Bacteria</taxon>
        <taxon>Bacillati</taxon>
        <taxon>Bacillota</taxon>
        <taxon>Clostridia</taxon>
        <taxon>Lachnospirales</taxon>
        <taxon>Lachnospiraceae</taxon>
        <taxon>Roseburia</taxon>
    </lineage>
</organism>
<dbReference type="Gene3D" id="3.40.50.2000">
    <property type="entry name" value="Glycogen Phosphorylase B"/>
    <property type="match status" value="2"/>
</dbReference>
<dbReference type="Pfam" id="PF00534">
    <property type="entry name" value="Glycos_transf_1"/>
    <property type="match status" value="1"/>
</dbReference>
<name>A0A3R6D7D6_9FIRM</name>
<accession>A0A3R6D7D6</accession>
<protein>
    <submittedName>
        <fullName evidence="3">Glycosyltransferase family 1 protein</fullName>
    </submittedName>
</protein>